<name>A0A074Y1D7_AURPU</name>
<dbReference type="Proteomes" id="UP000030706">
    <property type="component" value="Unassembled WGS sequence"/>
</dbReference>
<keyword evidence="2" id="KW-1185">Reference proteome</keyword>
<evidence type="ECO:0000313" key="1">
    <source>
        <dbReference type="EMBL" id="KEQ80706.1"/>
    </source>
</evidence>
<evidence type="ECO:0008006" key="3">
    <source>
        <dbReference type="Google" id="ProtNLM"/>
    </source>
</evidence>
<dbReference type="STRING" id="1043002.A0A074Y1D7"/>
<accession>A0A074Y1D7</accession>
<gene>
    <name evidence="1" type="ORF">M438DRAFT_385558</name>
</gene>
<dbReference type="HOGENOM" id="CLU_053711_0_0_1"/>
<sequence length="422" mass="48640">MGNTASMPTAAGASFLELPLELVVCIAEHVPPESIAAMALTTKSLYESSQFQQMWRPKIKCKPNKLIFLLARDVPQSVLCTCCHRLHPRRDTPKLTRDWKKWQACSRSTGTWLHLDPWNYHIQFEDVYEVMNRHRWGKLGEDLSSIATHTAWKVMTPADLEALDGRSHALGDVKLSLGRCLAKSDAIPLIIDGNLVLQTTQSMWYHPEMWEEMQKYGVRRHPFRHCKHWNLPTSEDAPDFLTLESEMFCCDIRKCLNVLDSLRRTEQPNISHHETTEDRICARCTTEYKTDVWDHGKWGVEVRLHTYTDLGSCIESTEVHWFSAAHHQGDMYDADYCREASYHLLSEWGSYRRVGSVKRVAYSAIGCASFERALNKLDLQGDVSGDLELWKAVRRAYRSCSEQAARRHPRRPRALPGMLIRK</sequence>
<proteinExistence type="predicted"/>
<reference evidence="1 2" key="1">
    <citation type="journal article" date="2014" name="BMC Genomics">
        <title>Genome sequencing of four Aureobasidium pullulans varieties: biotechnological potential, stress tolerance, and description of new species.</title>
        <authorList>
            <person name="Gostin Ar C."/>
            <person name="Ohm R.A."/>
            <person name="Kogej T."/>
            <person name="Sonjak S."/>
            <person name="Turk M."/>
            <person name="Zajc J."/>
            <person name="Zalar P."/>
            <person name="Grube M."/>
            <person name="Sun H."/>
            <person name="Han J."/>
            <person name="Sharma A."/>
            <person name="Chiniquy J."/>
            <person name="Ngan C.Y."/>
            <person name="Lipzen A."/>
            <person name="Barry K."/>
            <person name="Grigoriev I.V."/>
            <person name="Gunde-Cimerman N."/>
        </authorList>
    </citation>
    <scope>NUCLEOTIDE SEQUENCE [LARGE SCALE GENOMIC DNA]</scope>
    <source>
        <strain evidence="1 2">EXF-150</strain>
    </source>
</reference>
<dbReference type="EMBL" id="KL584996">
    <property type="protein sequence ID" value="KEQ80706.1"/>
    <property type="molecule type" value="Genomic_DNA"/>
</dbReference>
<protein>
    <recommendedName>
        <fullName evidence="3">F-box domain-containing protein</fullName>
    </recommendedName>
</protein>
<organism evidence="1 2">
    <name type="scientific">Aureobasidium pullulans EXF-150</name>
    <dbReference type="NCBI Taxonomy" id="1043002"/>
    <lineage>
        <taxon>Eukaryota</taxon>
        <taxon>Fungi</taxon>
        <taxon>Dikarya</taxon>
        <taxon>Ascomycota</taxon>
        <taxon>Pezizomycotina</taxon>
        <taxon>Dothideomycetes</taxon>
        <taxon>Dothideomycetidae</taxon>
        <taxon>Dothideales</taxon>
        <taxon>Saccotheciaceae</taxon>
        <taxon>Aureobasidium</taxon>
    </lineage>
</organism>
<dbReference type="RefSeq" id="XP_029756893.1">
    <property type="nucleotide sequence ID" value="XM_029908974.1"/>
</dbReference>
<dbReference type="AlphaFoldDB" id="A0A074Y1D7"/>
<evidence type="ECO:0000313" key="2">
    <source>
        <dbReference type="Proteomes" id="UP000030706"/>
    </source>
</evidence>
<dbReference type="GeneID" id="40751280"/>
<dbReference type="OrthoDB" id="3815037at2759"/>